<evidence type="ECO:0000256" key="1">
    <source>
        <dbReference type="ARBA" id="ARBA00004123"/>
    </source>
</evidence>
<dbReference type="EMBL" id="JAVIJP010000025">
    <property type="protein sequence ID" value="KAL3637472.1"/>
    <property type="molecule type" value="Genomic_DNA"/>
</dbReference>
<dbReference type="InterPro" id="IPR003617">
    <property type="entry name" value="TFIIS/CRSP70_N_sub"/>
</dbReference>
<evidence type="ECO:0000256" key="4">
    <source>
        <dbReference type="SAM" id="MobiDB-lite"/>
    </source>
</evidence>
<dbReference type="PROSITE" id="PS51319">
    <property type="entry name" value="TFIIS_N"/>
    <property type="match status" value="1"/>
</dbReference>
<keyword evidence="2 3" id="KW-0539">Nucleus</keyword>
<dbReference type="InterPro" id="IPR017923">
    <property type="entry name" value="TFIIS_N"/>
</dbReference>
<dbReference type="AlphaFoldDB" id="A0ABD3D9P0"/>
<reference evidence="7" key="1">
    <citation type="journal article" date="2024" name="IScience">
        <title>Strigolactones Initiate the Formation of Haustorium-like Structures in Castilleja.</title>
        <authorList>
            <person name="Buerger M."/>
            <person name="Peterson D."/>
            <person name="Chory J."/>
        </authorList>
    </citation>
    <scope>NUCLEOTIDE SEQUENCE [LARGE SCALE GENOMIC DNA]</scope>
</reference>
<feature type="domain" description="TFIIS N-terminal" evidence="5">
    <location>
        <begin position="150"/>
        <end position="224"/>
    </location>
</feature>
<dbReference type="InterPro" id="IPR035441">
    <property type="entry name" value="TFIIS/LEDGF_dom_sf"/>
</dbReference>
<feature type="compositionally biased region" description="Basic and acidic residues" evidence="4">
    <location>
        <begin position="98"/>
        <end position="118"/>
    </location>
</feature>
<feature type="region of interest" description="Disordered" evidence="4">
    <location>
        <begin position="94"/>
        <end position="145"/>
    </location>
</feature>
<comment type="subcellular location">
    <subcellularLocation>
        <location evidence="1 3">Nucleus</location>
    </subcellularLocation>
</comment>
<feature type="compositionally biased region" description="Polar residues" evidence="4">
    <location>
        <begin position="230"/>
        <end position="255"/>
    </location>
</feature>
<evidence type="ECO:0000313" key="7">
    <source>
        <dbReference type="Proteomes" id="UP001632038"/>
    </source>
</evidence>
<dbReference type="CDD" id="cd00183">
    <property type="entry name" value="TFIIS_I"/>
    <property type="match status" value="1"/>
</dbReference>
<organism evidence="6 7">
    <name type="scientific">Castilleja foliolosa</name>
    <dbReference type="NCBI Taxonomy" id="1961234"/>
    <lineage>
        <taxon>Eukaryota</taxon>
        <taxon>Viridiplantae</taxon>
        <taxon>Streptophyta</taxon>
        <taxon>Embryophyta</taxon>
        <taxon>Tracheophyta</taxon>
        <taxon>Spermatophyta</taxon>
        <taxon>Magnoliopsida</taxon>
        <taxon>eudicotyledons</taxon>
        <taxon>Gunneridae</taxon>
        <taxon>Pentapetalae</taxon>
        <taxon>asterids</taxon>
        <taxon>lamiids</taxon>
        <taxon>Lamiales</taxon>
        <taxon>Orobanchaceae</taxon>
        <taxon>Pedicularideae</taxon>
        <taxon>Castillejinae</taxon>
        <taxon>Castilleja</taxon>
    </lineage>
</organism>
<name>A0ABD3D9P0_9LAMI</name>
<dbReference type="Gene3D" id="1.20.930.10">
    <property type="entry name" value="Conserved domain common to transcription factors TFIIS, elongin A, CRSP70"/>
    <property type="match status" value="1"/>
</dbReference>
<dbReference type="PANTHER" id="PTHR47210">
    <property type="entry name" value="MEDIATOR OF RNA POLYMERASE II TRANSCRIPTION SUBUNIT 26C-RELATED"/>
    <property type="match status" value="1"/>
</dbReference>
<feature type="compositionally biased region" description="Basic and acidic residues" evidence="4">
    <location>
        <begin position="315"/>
        <end position="327"/>
    </location>
</feature>
<protein>
    <recommendedName>
        <fullName evidence="5">TFIIS N-terminal domain-containing protein</fullName>
    </recommendedName>
</protein>
<evidence type="ECO:0000259" key="5">
    <source>
        <dbReference type="PROSITE" id="PS51319"/>
    </source>
</evidence>
<dbReference type="PANTHER" id="PTHR47210:SF1">
    <property type="entry name" value="MEDIATOR OF RNA POLYMERASE II TRANSCRIPTION SUBUNIT 26C-RELATED"/>
    <property type="match status" value="1"/>
</dbReference>
<proteinExistence type="predicted"/>
<feature type="compositionally biased region" description="Acidic residues" evidence="4">
    <location>
        <begin position="133"/>
        <end position="145"/>
    </location>
</feature>
<feature type="region of interest" description="Disordered" evidence="4">
    <location>
        <begin position="225"/>
        <end position="378"/>
    </location>
</feature>
<comment type="caution">
    <text evidence="6">The sequence shown here is derived from an EMBL/GenBank/DDBJ whole genome shotgun (WGS) entry which is preliminary data.</text>
</comment>
<evidence type="ECO:0000256" key="3">
    <source>
        <dbReference type="PROSITE-ProRule" id="PRU00649"/>
    </source>
</evidence>
<dbReference type="SMART" id="SM00509">
    <property type="entry name" value="TFS2N"/>
    <property type="match status" value="1"/>
</dbReference>
<dbReference type="Pfam" id="PF08711">
    <property type="entry name" value="Med26"/>
    <property type="match status" value="1"/>
</dbReference>
<gene>
    <name evidence="6" type="ORF">CASFOL_018640</name>
</gene>
<evidence type="ECO:0000256" key="2">
    <source>
        <dbReference type="ARBA" id="ARBA00023242"/>
    </source>
</evidence>
<keyword evidence="7" id="KW-1185">Reference proteome</keyword>
<sequence length="378" mass="43105">MDPEEFRAVLSRSRVGIWELIEAAIKVAVSDYGDELPRRRDKIVESLYTPAAQLCRNCNGGPLDAAALDEPYYPQAVSNNYNNSDTIIDTNNYEEYNDNSKKHDKDDSNKRNSNDDFSKSPLTPESNHRDISGGEEEDDVDQYGDDDEQTKILSIKEQLEDPQQSEDDMIQLLQNLDDMDIRFQALKDTDIGRHVNRLRKHPSNEVRVLVKQLVRKWKDTVDDWVRVNQPKPTSNLTGDGDSPQQSIPKNQQNGHHQVPDFGYSPNPQNGNTSAERNFGEHETKTKAPKPAPRKEAPSRPPQSLPKAASAPPNRPPRETVVDDERLNSARRRLQENYQESQNAKKQRTIQVMDIHDIPKPKNAFFAKNKGGFHGRQHR</sequence>
<feature type="compositionally biased region" description="Polar residues" evidence="4">
    <location>
        <begin position="265"/>
        <end position="275"/>
    </location>
</feature>
<evidence type="ECO:0000313" key="6">
    <source>
        <dbReference type="EMBL" id="KAL3637472.1"/>
    </source>
</evidence>
<dbReference type="InterPro" id="IPR044790">
    <property type="entry name" value="MD26C-like"/>
</dbReference>
<dbReference type="SUPFAM" id="SSF47676">
    <property type="entry name" value="Conserved domain common to transcription factors TFIIS, elongin A, CRSP70"/>
    <property type="match status" value="1"/>
</dbReference>
<dbReference type="Proteomes" id="UP001632038">
    <property type="component" value="Unassembled WGS sequence"/>
</dbReference>
<accession>A0ABD3D9P0</accession>
<dbReference type="GO" id="GO:0005634">
    <property type="term" value="C:nucleus"/>
    <property type="evidence" value="ECO:0007669"/>
    <property type="project" value="UniProtKB-SubCell"/>
</dbReference>